<evidence type="ECO:0000259" key="1">
    <source>
        <dbReference type="Pfam" id="PF13966"/>
    </source>
</evidence>
<proteinExistence type="predicted"/>
<accession>A0A8S9FIT8</accession>
<dbReference type="InterPro" id="IPR026960">
    <property type="entry name" value="RVT-Znf"/>
</dbReference>
<comment type="caution">
    <text evidence="2">The sequence shown here is derived from an EMBL/GenBank/DDBJ whole genome shotgun (WGS) entry which is preliminary data.</text>
</comment>
<protein>
    <recommendedName>
        <fullName evidence="1">Reverse transcriptase zinc-binding domain-containing protein</fullName>
    </recommendedName>
</protein>
<reference evidence="2" key="1">
    <citation type="submission" date="2019-12" db="EMBL/GenBank/DDBJ databases">
        <title>Genome sequencing and annotation of Brassica cretica.</title>
        <authorList>
            <person name="Studholme D.J."/>
            <person name="Sarris P.F."/>
        </authorList>
    </citation>
    <scope>NUCLEOTIDE SEQUENCE</scope>
    <source>
        <strain evidence="2">PFS-102/07</strain>
        <tissue evidence="2">Leaf</tissue>
    </source>
</reference>
<dbReference type="AlphaFoldDB" id="A0A8S9FIT8"/>
<dbReference type="Pfam" id="PF13966">
    <property type="entry name" value="zf-RVT"/>
    <property type="match status" value="1"/>
</dbReference>
<dbReference type="EMBL" id="QGKY02002305">
    <property type="protein sequence ID" value="KAF2532899.1"/>
    <property type="molecule type" value="Genomic_DNA"/>
</dbReference>
<gene>
    <name evidence="2" type="ORF">F2Q70_00029458</name>
</gene>
<evidence type="ECO:0000313" key="2">
    <source>
        <dbReference type="EMBL" id="KAF2532899.1"/>
    </source>
</evidence>
<sequence>MSLEKKQKPIGPIREADLDLTVSDLLTDDLKWNKARIEEVLPEFMSQIQLPQPSVIGAEDSYIWHPTVLGDYTTRSGYNAGAAAKCLNTNQTSQTEEFNWIKDVWNGQFSPKMKSFLWSIVQNALPLGANLHSRGLPSAAQCKRCKEQETNTHAFFTCPFARKVWNCIPLRQAVHIAAASTPSFKEIIVKFRSTVCLPPSGIVYSVLPWICWALWTARNTLIFEDKTFTPEETAQKGLRLAKEWSEANRT</sequence>
<feature type="domain" description="Reverse transcriptase zinc-binding" evidence="1">
    <location>
        <begin position="92"/>
        <end position="165"/>
    </location>
</feature>
<organism evidence="2">
    <name type="scientific">Brassica cretica</name>
    <name type="common">Mustard</name>
    <dbReference type="NCBI Taxonomy" id="69181"/>
    <lineage>
        <taxon>Eukaryota</taxon>
        <taxon>Viridiplantae</taxon>
        <taxon>Streptophyta</taxon>
        <taxon>Embryophyta</taxon>
        <taxon>Tracheophyta</taxon>
        <taxon>Spermatophyta</taxon>
        <taxon>Magnoliopsida</taxon>
        <taxon>eudicotyledons</taxon>
        <taxon>Gunneridae</taxon>
        <taxon>Pentapetalae</taxon>
        <taxon>rosids</taxon>
        <taxon>malvids</taxon>
        <taxon>Brassicales</taxon>
        <taxon>Brassicaceae</taxon>
        <taxon>Brassiceae</taxon>
        <taxon>Brassica</taxon>
    </lineage>
</organism>
<name>A0A8S9FIT8_BRACR</name>